<accession>A0A1M7BCI7</accession>
<dbReference type="PANTHER" id="PTHR35037:SF3">
    <property type="entry name" value="C-TERMINAL REGION OF AIDA-LIKE PROTEIN"/>
    <property type="match status" value="1"/>
</dbReference>
<dbReference type="STRING" id="44933.SAMN05660971_00840"/>
<dbReference type="InterPro" id="IPR036709">
    <property type="entry name" value="Autotransporte_beta_dom_sf"/>
</dbReference>
<dbReference type="InterPro" id="IPR043990">
    <property type="entry name" value="AC_1"/>
</dbReference>
<dbReference type="InterPro" id="IPR006315">
    <property type="entry name" value="OM_autotransptr_brl_dom"/>
</dbReference>
<dbReference type="CDD" id="cd01344">
    <property type="entry name" value="PL2_Passenger_AT"/>
    <property type="match status" value="1"/>
</dbReference>
<feature type="compositionally biased region" description="Low complexity" evidence="1">
    <location>
        <begin position="805"/>
        <end position="817"/>
    </location>
</feature>
<dbReference type="NCBIfam" id="TIGR01414">
    <property type="entry name" value="autotrans_barl"/>
    <property type="match status" value="1"/>
</dbReference>
<organism evidence="3 4">
    <name type="scientific">Halomonas cupida</name>
    <dbReference type="NCBI Taxonomy" id="44933"/>
    <lineage>
        <taxon>Bacteria</taxon>
        <taxon>Pseudomonadati</taxon>
        <taxon>Pseudomonadota</taxon>
        <taxon>Gammaproteobacteria</taxon>
        <taxon>Oceanospirillales</taxon>
        <taxon>Halomonadaceae</taxon>
        <taxon>Halomonas</taxon>
    </lineage>
</organism>
<evidence type="ECO:0000256" key="1">
    <source>
        <dbReference type="SAM" id="MobiDB-lite"/>
    </source>
</evidence>
<dbReference type="GO" id="GO:0019867">
    <property type="term" value="C:outer membrane"/>
    <property type="evidence" value="ECO:0007669"/>
    <property type="project" value="InterPro"/>
</dbReference>
<dbReference type="EMBL" id="FRCA01000001">
    <property type="protein sequence ID" value="SHL52644.1"/>
    <property type="molecule type" value="Genomic_DNA"/>
</dbReference>
<dbReference type="Gene3D" id="2.160.20.20">
    <property type="match status" value="1"/>
</dbReference>
<dbReference type="InterPro" id="IPR012332">
    <property type="entry name" value="Autotransporter_pectin_lyase_C"/>
</dbReference>
<dbReference type="InterPro" id="IPR011050">
    <property type="entry name" value="Pectin_lyase_fold/virulence"/>
</dbReference>
<reference evidence="3 4" key="1">
    <citation type="submission" date="2016-11" db="EMBL/GenBank/DDBJ databases">
        <authorList>
            <person name="Jaros S."/>
            <person name="Januszkiewicz K."/>
            <person name="Wedrychowicz H."/>
        </authorList>
    </citation>
    <scope>NUCLEOTIDE SEQUENCE [LARGE SCALE GENOMIC DNA]</scope>
    <source>
        <strain evidence="3 4">DSM 4740</strain>
    </source>
</reference>
<dbReference type="SUPFAM" id="SSF51126">
    <property type="entry name" value="Pectin lyase-like"/>
    <property type="match status" value="1"/>
</dbReference>
<dbReference type="PROSITE" id="PS51208">
    <property type="entry name" value="AUTOTRANSPORTER"/>
    <property type="match status" value="1"/>
</dbReference>
<dbReference type="AlphaFoldDB" id="A0A1M7BCI7"/>
<dbReference type="Gene3D" id="2.40.128.130">
    <property type="entry name" value="Autotransporter beta-domain"/>
    <property type="match status" value="1"/>
</dbReference>
<dbReference type="SUPFAM" id="SSF103515">
    <property type="entry name" value="Autotransporter"/>
    <property type="match status" value="1"/>
</dbReference>
<dbReference type="Proteomes" id="UP000184123">
    <property type="component" value="Unassembled WGS sequence"/>
</dbReference>
<dbReference type="Pfam" id="PF18883">
    <property type="entry name" value="AC_1"/>
    <property type="match status" value="1"/>
</dbReference>
<dbReference type="InterPro" id="IPR051551">
    <property type="entry name" value="Autotransporter_adhesion"/>
</dbReference>
<evidence type="ECO:0000259" key="2">
    <source>
        <dbReference type="PROSITE" id="PS51208"/>
    </source>
</evidence>
<proteinExistence type="predicted"/>
<protein>
    <submittedName>
        <fullName evidence="3">Outer membrane autotransporter barrel domain-containing protein</fullName>
    </submittedName>
</protein>
<dbReference type="InterPro" id="IPR005546">
    <property type="entry name" value="Autotransporte_beta"/>
</dbReference>
<dbReference type="Pfam" id="PF03797">
    <property type="entry name" value="Autotransporter"/>
    <property type="match status" value="1"/>
</dbReference>
<feature type="domain" description="Autotransporter" evidence="2">
    <location>
        <begin position="882"/>
        <end position="1156"/>
    </location>
</feature>
<evidence type="ECO:0000313" key="4">
    <source>
        <dbReference type="Proteomes" id="UP000184123"/>
    </source>
</evidence>
<sequence>MIIQGVIFARTEQSEREPFPSHNGWVPKSKVNVIGLGKTPSQPMPSSDALRSWVSGISLAFGTALLLTPVMSSSVHAGDCSEEAAGVWTCSGVASDDDTTITPIPATDGSLTVTTKGDFGLETISGDGLVLKNSNSATGDINFTDENASDITGYRDGILARNRGSGTVSITSTGTVTGTSSSGVRAAQYVGGGLTVDVVDVSGGKDGIRAVNESYGALSITSTGTVTGAGTGATDAGIYAAQSAASDLTVNTVDVTGGTHGIRARSSGRGAVSITSTGTVTATTATNNIRKSAGISAVVSRPTGTTLTLNAMDVTGAEDGIRALNDGTGAVSITSTGKVSGTSHHGIYAFQSAGSGLTVDVVNVTGGTDGIRAQNGRELFKGNGTVSITSTGTVMGTDDSGIHAVQYADSDLTIHARDVTGGNTGIVVNSHDNGLMSVVTTGDVAGSRENGIRITAPGDAAADVSGNVTGGNGTAILMDEVSGVASLVLRDDWSLSGQALTDDTDTDDRLVLADTTLDLGMIGDTADPNAIIGFDHLITNGTDITTLTGTQTAGNFHSGLVESGTLRLDNATLAMLNSKTTLNIRQGATLAVNGTSLLEGSLDNRGTVSMVNGTAGDVLTVSGDYAAGSDLLMEAVLEGDDSASDLLAIDGGTSGITDVSVTNLGGVGAQTIVGIPLVTVGGTSTGEFLLVDGDYVTDGGKQALIAGAYGYTLDRTDSGNWYLTSAMSEPDEPIVDPVEPDDPIVDPVEPDEPVVDPTEPDDPVVDPVEPDEPVVDPTEPDEPVVDPVEPDEPVVDPGEPDEPVVDPVEPNEPVVDPTEPDEPVVEPEEPVIPLDPTSPRRLQPAVPIALAYPQNLMALNQLPSLRTRVGQRHAELLSTMGDGEVDSRGWIRVEGGRRRFDDSTADASIRNNTGKLHFGMDIARDSGEWFDQVFGVNAYVGRSTSDIDSTFGDGRIETDGYGLGTTGTWYFDEATYLDLQGQYSVFRSDLHSRQLGDLVDSNDGDGYALSIESGRVFAVGKEGWTLTPQAQLVWSSVDFDSFNVIGGRVEAADIDSLRLRIGASLDREFKADTGTAAFYTETNLYQELMDEPGIRLGGSEFVSNADSSMAELVVGGEYQAANSNIALYGEVRLGTGIEDFGDHLNPNANIGIKIRW</sequence>
<dbReference type="PANTHER" id="PTHR35037">
    <property type="entry name" value="C-TERMINAL REGION OF AIDA-LIKE PROTEIN"/>
    <property type="match status" value="1"/>
</dbReference>
<dbReference type="SMART" id="SM00869">
    <property type="entry name" value="Autotransporter"/>
    <property type="match status" value="1"/>
</dbReference>
<name>A0A1M7BCI7_9GAMM</name>
<gene>
    <name evidence="3" type="ORF">SAMN05660971_00840</name>
</gene>
<feature type="region of interest" description="Disordered" evidence="1">
    <location>
        <begin position="725"/>
        <end position="839"/>
    </location>
</feature>
<feature type="compositionally biased region" description="Acidic residues" evidence="1">
    <location>
        <begin position="729"/>
        <end position="804"/>
    </location>
</feature>
<feature type="compositionally biased region" description="Acidic residues" evidence="1">
    <location>
        <begin position="818"/>
        <end position="829"/>
    </location>
</feature>
<evidence type="ECO:0000313" key="3">
    <source>
        <dbReference type="EMBL" id="SHL52644.1"/>
    </source>
</evidence>